<dbReference type="EMBL" id="BPLQ01004677">
    <property type="protein sequence ID" value="GIY09746.1"/>
    <property type="molecule type" value="Genomic_DNA"/>
</dbReference>
<reference evidence="1 2" key="1">
    <citation type="submission" date="2021-06" db="EMBL/GenBank/DDBJ databases">
        <title>Caerostris darwini draft genome.</title>
        <authorList>
            <person name="Kono N."/>
            <person name="Arakawa K."/>
        </authorList>
    </citation>
    <scope>NUCLEOTIDE SEQUENCE [LARGE SCALE GENOMIC DNA]</scope>
</reference>
<evidence type="ECO:0000313" key="1">
    <source>
        <dbReference type="EMBL" id="GIY09746.1"/>
    </source>
</evidence>
<sequence length="79" mass="8833">MAGGHFRPDNENGSHRLHQELLLKSLDLSGESSREEHNVELKTERMSSIKLVEEKGFASSVLKMDHKDVDCSSNGTHKS</sequence>
<comment type="caution">
    <text evidence="1">The sequence shown here is derived from an EMBL/GenBank/DDBJ whole genome shotgun (WGS) entry which is preliminary data.</text>
</comment>
<dbReference type="Proteomes" id="UP001054837">
    <property type="component" value="Unassembled WGS sequence"/>
</dbReference>
<accession>A0AAV4QNV0</accession>
<gene>
    <name evidence="1" type="ORF">CDAR_60231</name>
</gene>
<evidence type="ECO:0000313" key="2">
    <source>
        <dbReference type="Proteomes" id="UP001054837"/>
    </source>
</evidence>
<protein>
    <submittedName>
        <fullName evidence="1">Uncharacterized protein</fullName>
    </submittedName>
</protein>
<proteinExistence type="predicted"/>
<name>A0AAV4QNV0_9ARAC</name>
<organism evidence="1 2">
    <name type="scientific">Caerostris darwini</name>
    <dbReference type="NCBI Taxonomy" id="1538125"/>
    <lineage>
        <taxon>Eukaryota</taxon>
        <taxon>Metazoa</taxon>
        <taxon>Ecdysozoa</taxon>
        <taxon>Arthropoda</taxon>
        <taxon>Chelicerata</taxon>
        <taxon>Arachnida</taxon>
        <taxon>Araneae</taxon>
        <taxon>Araneomorphae</taxon>
        <taxon>Entelegynae</taxon>
        <taxon>Araneoidea</taxon>
        <taxon>Araneidae</taxon>
        <taxon>Caerostris</taxon>
    </lineage>
</organism>
<dbReference type="AlphaFoldDB" id="A0AAV4QNV0"/>
<keyword evidence="2" id="KW-1185">Reference proteome</keyword>